<protein>
    <recommendedName>
        <fullName evidence="2">AB hydrolase-1 domain-containing protein</fullName>
    </recommendedName>
</protein>
<name>A0A8H7E1W6_9EURO</name>
<dbReference type="InterPro" id="IPR000639">
    <property type="entry name" value="Epox_hydrolase-like"/>
</dbReference>
<evidence type="ECO:0000313" key="4">
    <source>
        <dbReference type="Proteomes" id="UP000606974"/>
    </source>
</evidence>
<dbReference type="AlphaFoldDB" id="A0A8H7E1W6"/>
<proteinExistence type="predicted"/>
<dbReference type="PANTHER" id="PTHR42977">
    <property type="entry name" value="HYDROLASE-RELATED"/>
    <property type="match status" value="1"/>
</dbReference>
<keyword evidence="4" id="KW-1185">Reference proteome</keyword>
<dbReference type="InterPro" id="IPR051340">
    <property type="entry name" value="Haloalkane_dehalogenase"/>
</dbReference>
<organism evidence="3 4">
    <name type="scientific">Endocarpon pusillum</name>
    <dbReference type="NCBI Taxonomy" id="364733"/>
    <lineage>
        <taxon>Eukaryota</taxon>
        <taxon>Fungi</taxon>
        <taxon>Dikarya</taxon>
        <taxon>Ascomycota</taxon>
        <taxon>Pezizomycotina</taxon>
        <taxon>Eurotiomycetes</taxon>
        <taxon>Chaetothyriomycetidae</taxon>
        <taxon>Verrucariales</taxon>
        <taxon>Verrucariaceae</taxon>
        <taxon>Endocarpon</taxon>
    </lineage>
</organism>
<keyword evidence="1" id="KW-0378">Hydrolase</keyword>
<dbReference type="OrthoDB" id="6431331at2759"/>
<dbReference type="InterPro" id="IPR029058">
    <property type="entry name" value="AB_hydrolase_fold"/>
</dbReference>
<accession>A0A8H7E1W6</accession>
<dbReference type="Gene3D" id="3.40.50.1820">
    <property type="entry name" value="alpha/beta hydrolase"/>
    <property type="match status" value="1"/>
</dbReference>
<dbReference type="SUPFAM" id="SSF53474">
    <property type="entry name" value="alpha/beta-Hydrolases"/>
    <property type="match status" value="1"/>
</dbReference>
<dbReference type="PRINTS" id="PR00111">
    <property type="entry name" value="ABHYDROLASE"/>
</dbReference>
<feature type="domain" description="AB hydrolase-1" evidence="2">
    <location>
        <begin position="35"/>
        <end position="280"/>
    </location>
</feature>
<dbReference type="GO" id="GO:0004301">
    <property type="term" value="F:epoxide hydrolase activity"/>
    <property type="evidence" value="ECO:0007669"/>
    <property type="project" value="TreeGrafter"/>
</dbReference>
<dbReference type="EMBL" id="JAACFV010000067">
    <property type="protein sequence ID" value="KAF7507519.1"/>
    <property type="molecule type" value="Genomic_DNA"/>
</dbReference>
<evidence type="ECO:0000259" key="2">
    <source>
        <dbReference type="Pfam" id="PF00561"/>
    </source>
</evidence>
<sequence length="299" mass="33479">MELLVSSFLSLQSDIGINYLEAFPKVQHGAAKAAPTILLLHGFPTSSSQFSRLIPLLTDQGYHVLAPDLPGFGFTSVSPNYTYTFANLAATISSFLAAKNISEVAATYIFDYGAPVAFRLFTKHNLKTKAIISQNGNAYDQGLGAFWDPIRTFWTNNSASIREELRPALLTYDPTKWQYTNGESPDRVDKINAAATYERDYNLLLRPGNQDIQLDLFYDYRTNVELYPEWQAWLSRQKLPLLAIWGKNDEIFVSPGAEAFKQDLPDAVVKFVDGGHFSSITWAEEIAAEIVKFLKDAEV</sequence>
<reference evidence="3" key="1">
    <citation type="submission" date="2020-02" db="EMBL/GenBank/DDBJ databases">
        <authorList>
            <person name="Palmer J.M."/>
        </authorList>
    </citation>
    <scope>NUCLEOTIDE SEQUENCE</scope>
    <source>
        <strain evidence="3">EPUS1.4</strain>
        <tissue evidence="3">Thallus</tissue>
    </source>
</reference>
<dbReference type="PANTHER" id="PTHR42977:SF3">
    <property type="entry name" value="AB HYDROLASE-1 DOMAIN-CONTAINING PROTEIN"/>
    <property type="match status" value="1"/>
</dbReference>
<comment type="caution">
    <text evidence="3">The sequence shown here is derived from an EMBL/GenBank/DDBJ whole genome shotgun (WGS) entry which is preliminary data.</text>
</comment>
<dbReference type="Pfam" id="PF00561">
    <property type="entry name" value="Abhydrolase_1"/>
    <property type="match status" value="1"/>
</dbReference>
<gene>
    <name evidence="3" type="ORF">GJ744_010310</name>
</gene>
<evidence type="ECO:0000256" key="1">
    <source>
        <dbReference type="ARBA" id="ARBA00022801"/>
    </source>
</evidence>
<evidence type="ECO:0000313" key="3">
    <source>
        <dbReference type="EMBL" id="KAF7507519.1"/>
    </source>
</evidence>
<dbReference type="PRINTS" id="PR00412">
    <property type="entry name" value="EPOXHYDRLASE"/>
</dbReference>
<dbReference type="Proteomes" id="UP000606974">
    <property type="component" value="Unassembled WGS sequence"/>
</dbReference>
<dbReference type="InterPro" id="IPR000073">
    <property type="entry name" value="AB_hydrolase_1"/>
</dbReference>